<dbReference type="Proteomes" id="UP001596067">
    <property type="component" value="Unassembled WGS sequence"/>
</dbReference>
<organism evidence="1 2">
    <name type="scientific">Kitasatospora aburaviensis</name>
    <dbReference type="NCBI Taxonomy" id="67265"/>
    <lineage>
        <taxon>Bacteria</taxon>
        <taxon>Bacillati</taxon>
        <taxon>Actinomycetota</taxon>
        <taxon>Actinomycetes</taxon>
        <taxon>Kitasatosporales</taxon>
        <taxon>Streptomycetaceae</taxon>
        <taxon>Kitasatospora</taxon>
    </lineage>
</organism>
<evidence type="ECO:0000313" key="1">
    <source>
        <dbReference type="EMBL" id="MFC5889310.1"/>
    </source>
</evidence>
<dbReference type="RefSeq" id="WP_313768084.1">
    <property type="nucleotide sequence ID" value="NZ_JBHSOD010000054.1"/>
</dbReference>
<protein>
    <submittedName>
        <fullName evidence="1">DUF4344 domain-containing metallopeptidase</fullName>
    </submittedName>
</protein>
<keyword evidence="2" id="KW-1185">Reference proteome</keyword>
<reference evidence="2" key="1">
    <citation type="journal article" date="2019" name="Int. J. Syst. Evol. Microbiol.">
        <title>The Global Catalogue of Microorganisms (GCM) 10K type strain sequencing project: providing services to taxonomists for standard genome sequencing and annotation.</title>
        <authorList>
            <consortium name="The Broad Institute Genomics Platform"/>
            <consortium name="The Broad Institute Genome Sequencing Center for Infectious Disease"/>
            <person name="Wu L."/>
            <person name="Ma J."/>
        </authorList>
    </citation>
    <scope>NUCLEOTIDE SEQUENCE [LARGE SCALE GENOMIC DNA]</scope>
    <source>
        <strain evidence="2">CGMCC 4.1469</strain>
    </source>
</reference>
<name>A0ABW1F5Z3_9ACTN</name>
<evidence type="ECO:0000313" key="2">
    <source>
        <dbReference type="Proteomes" id="UP001596067"/>
    </source>
</evidence>
<proteinExistence type="predicted"/>
<comment type="caution">
    <text evidence="1">The sequence shown here is derived from an EMBL/GenBank/DDBJ whole genome shotgun (WGS) entry which is preliminary data.</text>
</comment>
<dbReference type="EMBL" id="JBHSOD010000054">
    <property type="protein sequence ID" value="MFC5889310.1"/>
    <property type="molecule type" value="Genomic_DNA"/>
</dbReference>
<sequence>MEQQTKGSAEQREAVADEDVIGMANGVILHELGHALVDLYDLPVTGKEEDAVDQLSVLLLTAGDEEHTAYAVSTVNALSGLARAELAGRLPAEAYADEHSLDAQRFYNQVCWLFGSDPGTFASVVQVPENPDGVLPVDRAQGCEAEYDQLNSSWSTLLQPYLKIG</sequence>
<gene>
    <name evidence="1" type="ORF">ACFP0N_30495</name>
</gene>
<accession>A0ABW1F5Z3</accession>
<dbReference type="Pfam" id="PF14247">
    <property type="entry name" value="DUF4344"/>
    <property type="match status" value="1"/>
</dbReference>
<dbReference type="InterPro" id="IPR025644">
    <property type="entry name" value="DUF4344"/>
</dbReference>